<accession>E6PTV0</accession>
<dbReference type="Gene3D" id="3.30.70.270">
    <property type="match status" value="1"/>
</dbReference>
<dbReference type="InterPro" id="IPR029787">
    <property type="entry name" value="Nucleotide_cyclase"/>
</dbReference>
<dbReference type="InterPro" id="IPR043128">
    <property type="entry name" value="Rev_trsase/Diguanyl_cyclase"/>
</dbReference>
<dbReference type="AlphaFoldDB" id="E6PTV0"/>
<gene>
    <name evidence="1" type="ORF">CARN2_3834</name>
</gene>
<comment type="caution">
    <text evidence="1">The sequence shown here is derived from an EMBL/GenBank/DDBJ whole genome shotgun (WGS) entry which is preliminary data.</text>
</comment>
<name>E6PTV0_9ZZZZ</name>
<evidence type="ECO:0000313" key="1">
    <source>
        <dbReference type="EMBL" id="CBH98357.1"/>
    </source>
</evidence>
<sequence>MGAVSLMPAPQHSARLLVAQADQALYRAKHEGCNRACVAGVADAITAEGELLQIDTGLVKLRYCHCSFTAGWRVQA</sequence>
<evidence type="ECO:0008006" key="2">
    <source>
        <dbReference type="Google" id="ProtNLM"/>
    </source>
</evidence>
<reference evidence="1" key="1">
    <citation type="submission" date="2009-10" db="EMBL/GenBank/DDBJ databases">
        <title>Diversity of trophic interactions inside an arsenic-rich microbial ecosystem.</title>
        <authorList>
            <person name="Bertin P.N."/>
            <person name="Heinrich-Salmeron A."/>
            <person name="Pelletier E."/>
            <person name="Goulhen-Chollet F."/>
            <person name="Arsene-Ploetze F."/>
            <person name="Gallien S."/>
            <person name="Calteau A."/>
            <person name="Vallenet D."/>
            <person name="Casiot C."/>
            <person name="Chane-Woon-Ming B."/>
            <person name="Giloteaux L."/>
            <person name="Barakat M."/>
            <person name="Bonnefoy V."/>
            <person name="Bruneel O."/>
            <person name="Chandler M."/>
            <person name="Cleiss J."/>
            <person name="Duran R."/>
            <person name="Elbaz-Poulichet F."/>
            <person name="Fonknechten N."/>
            <person name="Lauga B."/>
            <person name="Mornico D."/>
            <person name="Ortet P."/>
            <person name="Schaeffer C."/>
            <person name="Siguier P."/>
            <person name="Alexander Thil Smith A."/>
            <person name="Van Dorsselaer A."/>
            <person name="Weissenbach J."/>
            <person name="Medigue C."/>
            <person name="Le Paslier D."/>
        </authorList>
    </citation>
    <scope>NUCLEOTIDE SEQUENCE</scope>
</reference>
<dbReference type="SUPFAM" id="SSF55073">
    <property type="entry name" value="Nucleotide cyclase"/>
    <property type="match status" value="1"/>
</dbReference>
<organism evidence="1">
    <name type="scientific">mine drainage metagenome</name>
    <dbReference type="NCBI Taxonomy" id="410659"/>
    <lineage>
        <taxon>unclassified sequences</taxon>
        <taxon>metagenomes</taxon>
        <taxon>ecological metagenomes</taxon>
    </lineage>
</organism>
<dbReference type="EMBL" id="CABM01000051">
    <property type="protein sequence ID" value="CBH98357.1"/>
    <property type="molecule type" value="Genomic_DNA"/>
</dbReference>
<proteinExistence type="predicted"/>
<protein>
    <recommendedName>
        <fullName evidence="2">GGDEF domain-containing protein</fullName>
    </recommendedName>
</protein>